<sequence length="143" mass="15905">MQEFPGSQSELSEWRCCRSNDAVTAADGVVDEKSRERREEEEEEERLAMMNLITELLDDERCEAECEELPQDGEAGPAPSDSPQHTHSPDDSPAASSHLSPISILPADSAEIIQRTIRAAVEQHFFELKSSIDQDLSNYDSQG</sequence>
<evidence type="ECO:0000313" key="2">
    <source>
        <dbReference type="Proteomes" id="UP000793456"/>
    </source>
</evidence>
<keyword evidence="2" id="KW-1185">Reference proteome</keyword>
<reference evidence="1" key="1">
    <citation type="submission" date="2018-11" db="EMBL/GenBank/DDBJ databases">
        <title>The sequence and de novo assembly of Larimichthys crocea genome using PacBio and Hi-C technologies.</title>
        <authorList>
            <person name="Xu P."/>
            <person name="Chen B."/>
            <person name="Zhou Z."/>
            <person name="Ke Q."/>
            <person name="Wu Y."/>
            <person name="Bai H."/>
            <person name="Pu F."/>
        </authorList>
    </citation>
    <scope>NUCLEOTIDE SEQUENCE</scope>
    <source>
        <tissue evidence="1">Muscle</tissue>
    </source>
</reference>
<organism evidence="1 2">
    <name type="scientific">Larimichthys crocea</name>
    <name type="common">Large yellow croaker</name>
    <name type="synonym">Pseudosciaena crocea</name>
    <dbReference type="NCBI Taxonomy" id="215358"/>
    <lineage>
        <taxon>Eukaryota</taxon>
        <taxon>Metazoa</taxon>
        <taxon>Chordata</taxon>
        <taxon>Craniata</taxon>
        <taxon>Vertebrata</taxon>
        <taxon>Euteleostomi</taxon>
        <taxon>Actinopterygii</taxon>
        <taxon>Neopterygii</taxon>
        <taxon>Teleostei</taxon>
        <taxon>Neoteleostei</taxon>
        <taxon>Acanthomorphata</taxon>
        <taxon>Eupercaria</taxon>
        <taxon>Sciaenidae</taxon>
        <taxon>Larimichthys</taxon>
    </lineage>
</organism>
<name>A0ACD3RCL1_LARCR</name>
<protein>
    <submittedName>
        <fullName evidence="1">Uncharacterized protein</fullName>
    </submittedName>
</protein>
<dbReference type="EMBL" id="CM011680">
    <property type="protein sequence ID" value="TMS17067.1"/>
    <property type="molecule type" value="Genomic_DNA"/>
</dbReference>
<comment type="caution">
    <text evidence="1">The sequence shown here is derived from an EMBL/GenBank/DDBJ whole genome shotgun (WGS) entry which is preliminary data.</text>
</comment>
<gene>
    <name evidence="1" type="ORF">E3U43_001136</name>
</gene>
<proteinExistence type="predicted"/>
<accession>A0ACD3RCL1</accession>
<dbReference type="Proteomes" id="UP000793456">
    <property type="component" value="Chromosome VII"/>
</dbReference>
<evidence type="ECO:0000313" key="1">
    <source>
        <dbReference type="EMBL" id="TMS17067.1"/>
    </source>
</evidence>